<keyword evidence="3" id="KW-1185">Reference proteome</keyword>
<dbReference type="Proteomes" id="UP000799770">
    <property type="component" value="Unassembled WGS sequence"/>
</dbReference>
<dbReference type="InterPro" id="IPR052820">
    <property type="entry name" value="PhiA_domain"/>
</dbReference>
<feature type="chain" id="PRO_5025652044" description="IgE-binding protein" evidence="1">
    <location>
        <begin position="17"/>
        <end position="178"/>
    </location>
</feature>
<reference evidence="2" key="1">
    <citation type="journal article" date="2020" name="Stud. Mycol.">
        <title>101 Dothideomycetes genomes: a test case for predicting lifestyles and emergence of pathogens.</title>
        <authorList>
            <person name="Haridas S."/>
            <person name="Albert R."/>
            <person name="Binder M."/>
            <person name="Bloem J."/>
            <person name="Labutti K."/>
            <person name="Salamov A."/>
            <person name="Andreopoulos B."/>
            <person name="Baker S."/>
            <person name="Barry K."/>
            <person name="Bills G."/>
            <person name="Bluhm B."/>
            <person name="Cannon C."/>
            <person name="Castanera R."/>
            <person name="Culley D."/>
            <person name="Daum C."/>
            <person name="Ezra D."/>
            <person name="Gonzalez J."/>
            <person name="Henrissat B."/>
            <person name="Kuo A."/>
            <person name="Liang C."/>
            <person name="Lipzen A."/>
            <person name="Lutzoni F."/>
            <person name="Magnuson J."/>
            <person name="Mondo S."/>
            <person name="Nolan M."/>
            <person name="Ohm R."/>
            <person name="Pangilinan J."/>
            <person name="Park H.-J."/>
            <person name="Ramirez L."/>
            <person name="Alfaro M."/>
            <person name="Sun H."/>
            <person name="Tritt A."/>
            <person name="Yoshinaga Y."/>
            <person name="Zwiers L.-H."/>
            <person name="Turgeon B."/>
            <person name="Goodwin S."/>
            <person name="Spatafora J."/>
            <person name="Crous P."/>
            <person name="Grigoriev I."/>
        </authorList>
    </citation>
    <scope>NUCLEOTIDE SEQUENCE</scope>
    <source>
        <strain evidence="2">CBS 627.86</strain>
    </source>
</reference>
<dbReference type="OrthoDB" id="5430620at2759"/>
<accession>A0A6A5Z7D8</accession>
<dbReference type="AlphaFoldDB" id="A0A6A5Z7D8"/>
<sequence length="178" mass="18358">MKNFVAFSALFAGALAQTPGYFGVISARSASPVHLQTLQARGTKFYLGGSSSSYCPPEVADACPTGNDTVLAGGDVTLSLGVIVPGGQQIYVAADGTLSYTIPHSAYIPEGSVRDGWTKTEGENFGNLVFEGGLVACPTGTNDGYQVYGQIPNVTLSSDCLGFDALTVNATGPGAWEY</sequence>
<proteinExistence type="predicted"/>
<evidence type="ECO:0000313" key="3">
    <source>
        <dbReference type="Proteomes" id="UP000799770"/>
    </source>
</evidence>
<evidence type="ECO:0000313" key="2">
    <source>
        <dbReference type="EMBL" id="KAF2115205.1"/>
    </source>
</evidence>
<dbReference type="PANTHER" id="PTHR42047:SF1">
    <property type="entry name" value="PROTEIN, PUTATIVE (AFU_ORTHOLOGUE AFUA_6G03560)-RELATED"/>
    <property type="match status" value="1"/>
</dbReference>
<keyword evidence="1" id="KW-0732">Signal</keyword>
<feature type="signal peptide" evidence="1">
    <location>
        <begin position="1"/>
        <end position="16"/>
    </location>
</feature>
<organism evidence="2 3">
    <name type="scientific">Lophiotrema nucula</name>
    <dbReference type="NCBI Taxonomy" id="690887"/>
    <lineage>
        <taxon>Eukaryota</taxon>
        <taxon>Fungi</taxon>
        <taxon>Dikarya</taxon>
        <taxon>Ascomycota</taxon>
        <taxon>Pezizomycotina</taxon>
        <taxon>Dothideomycetes</taxon>
        <taxon>Pleosporomycetidae</taxon>
        <taxon>Pleosporales</taxon>
        <taxon>Lophiotremataceae</taxon>
        <taxon>Lophiotrema</taxon>
    </lineage>
</organism>
<dbReference type="PANTHER" id="PTHR42047">
    <property type="entry name" value="PROTEIN, PUTATIVE (AFU_ORTHOLOGUE AFUA_6G03560)-RELATED"/>
    <property type="match status" value="1"/>
</dbReference>
<dbReference type="EMBL" id="ML977323">
    <property type="protein sequence ID" value="KAF2115205.1"/>
    <property type="molecule type" value="Genomic_DNA"/>
</dbReference>
<name>A0A6A5Z7D8_9PLEO</name>
<evidence type="ECO:0000256" key="1">
    <source>
        <dbReference type="SAM" id="SignalP"/>
    </source>
</evidence>
<protein>
    <recommendedName>
        <fullName evidence="4">IgE-binding protein</fullName>
    </recommendedName>
</protein>
<gene>
    <name evidence="2" type="ORF">BDV96DRAFT_612582</name>
</gene>
<evidence type="ECO:0008006" key="4">
    <source>
        <dbReference type="Google" id="ProtNLM"/>
    </source>
</evidence>